<feature type="compositionally biased region" description="Basic and acidic residues" evidence="1">
    <location>
        <begin position="65"/>
        <end position="83"/>
    </location>
</feature>
<dbReference type="KEGG" id="mets:DK389_14830"/>
<accession>A0A2U8W8B7</accession>
<dbReference type="AlphaFoldDB" id="A0A2U8W8B7"/>
<dbReference type="Proteomes" id="UP000245926">
    <property type="component" value="Chromosome"/>
</dbReference>
<protein>
    <submittedName>
        <fullName evidence="2">Uncharacterized protein</fullName>
    </submittedName>
</protein>
<evidence type="ECO:0000313" key="2">
    <source>
        <dbReference type="EMBL" id="AWN41552.1"/>
    </source>
</evidence>
<keyword evidence="3" id="KW-1185">Reference proteome</keyword>
<gene>
    <name evidence="2" type="ORF">DK389_14830</name>
</gene>
<feature type="region of interest" description="Disordered" evidence="1">
    <location>
        <begin position="59"/>
        <end position="83"/>
    </location>
</feature>
<evidence type="ECO:0000256" key="1">
    <source>
        <dbReference type="SAM" id="MobiDB-lite"/>
    </source>
</evidence>
<proteinExistence type="predicted"/>
<reference evidence="3" key="1">
    <citation type="submission" date="2018-05" db="EMBL/GenBank/DDBJ databases">
        <title>Complete Genome Sequence of Methylobacterium sp. 17SD2-17.</title>
        <authorList>
            <person name="Srinivasan S."/>
        </authorList>
    </citation>
    <scope>NUCLEOTIDE SEQUENCE [LARGE SCALE GENOMIC DNA]</scope>
    <source>
        <strain evidence="3">17SD2-17</strain>
    </source>
</reference>
<name>A0A2U8W8B7_9HYPH</name>
<organism evidence="2 3">
    <name type="scientific">Methylobacterium durans</name>
    <dbReference type="NCBI Taxonomy" id="2202825"/>
    <lineage>
        <taxon>Bacteria</taxon>
        <taxon>Pseudomonadati</taxon>
        <taxon>Pseudomonadota</taxon>
        <taxon>Alphaproteobacteria</taxon>
        <taxon>Hyphomicrobiales</taxon>
        <taxon>Methylobacteriaceae</taxon>
        <taxon>Methylobacterium</taxon>
    </lineage>
</organism>
<sequence>MQATRHLADWKRRVLDQMIVVEDMRAKGYDTRLAETLLATTQRTLAEGHRHRQLILQVLATSRQSSDRRGSRAQRRGCDGSAH</sequence>
<evidence type="ECO:0000313" key="3">
    <source>
        <dbReference type="Proteomes" id="UP000245926"/>
    </source>
</evidence>
<dbReference type="EMBL" id="CP029550">
    <property type="protein sequence ID" value="AWN41552.1"/>
    <property type="molecule type" value="Genomic_DNA"/>
</dbReference>